<dbReference type="Proteomes" id="UP000735302">
    <property type="component" value="Unassembled WGS sequence"/>
</dbReference>
<sequence>MIANVPEKVPKENNHDDRKISQMEEQLNTLNAKSKEIGLEIHEKKTKYNPVNYVGNITIKIEYEVIENMQSCEYLGKKHTLEMLGKKKCRWSFFGRIK</sequence>
<organism evidence="2 3">
    <name type="scientific">Plakobranchus ocellatus</name>
    <dbReference type="NCBI Taxonomy" id="259542"/>
    <lineage>
        <taxon>Eukaryota</taxon>
        <taxon>Metazoa</taxon>
        <taxon>Spiralia</taxon>
        <taxon>Lophotrochozoa</taxon>
        <taxon>Mollusca</taxon>
        <taxon>Gastropoda</taxon>
        <taxon>Heterobranchia</taxon>
        <taxon>Euthyneura</taxon>
        <taxon>Panpulmonata</taxon>
        <taxon>Sacoglossa</taxon>
        <taxon>Placobranchoidea</taxon>
        <taxon>Plakobranchidae</taxon>
        <taxon>Plakobranchus</taxon>
    </lineage>
</organism>
<accession>A0AAV4D070</accession>
<name>A0AAV4D070_9GAST</name>
<keyword evidence="3" id="KW-1185">Reference proteome</keyword>
<feature type="coiled-coil region" evidence="1">
    <location>
        <begin position="13"/>
        <end position="40"/>
    </location>
</feature>
<evidence type="ECO:0000313" key="3">
    <source>
        <dbReference type="Proteomes" id="UP000735302"/>
    </source>
</evidence>
<evidence type="ECO:0000313" key="2">
    <source>
        <dbReference type="EMBL" id="GFO37440.1"/>
    </source>
</evidence>
<reference evidence="2 3" key="1">
    <citation type="journal article" date="2021" name="Elife">
        <title>Chloroplast acquisition without the gene transfer in kleptoplastic sea slugs, Plakobranchus ocellatus.</title>
        <authorList>
            <person name="Maeda T."/>
            <person name="Takahashi S."/>
            <person name="Yoshida T."/>
            <person name="Shimamura S."/>
            <person name="Takaki Y."/>
            <person name="Nagai Y."/>
            <person name="Toyoda A."/>
            <person name="Suzuki Y."/>
            <person name="Arimoto A."/>
            <person name="Ishii H."/>
            <person name="Satoh N."/>
            <person name="Nishiyama T."/>
            <person name="Hasebe M."/>
            <person name="Maruyama T."/>
            <person name="Minagawa J."/>
            <person name="Obokata J."/>
            <person name="Shigenobu S."/>
        </authorList>
    </citation>
    <scope>NUCLEOTIDE SEQUENCE [LARGE SCALE GENOMIC DNA]</scope>
</reference>
<keyword evidence="1" id="KW-0175">Coiled coil</keyword>
<protein>
    <submittedName>
        <fullName evidence="2">Uncharacterized protein</fullName>
    </submittedName>
</protein>
<dbReference type="EMBL" id="BLXT01007237">
    <property type="protein sequence ID" value="GFO37440.1"/>
    <property type="molecule type" value="Genomic_DNA"/>
</dbReference>
<dbReference type="AlphaFoldDB" id="A0AAV4D070"/>
<evidence type="ECO:0000256" key="1">
    <source>
        <dbReference type="SAM" id="Coils"/>
    </source>
</evidence>
<comment type="caution">
    <text evidence="2">The sequence shown here is derived from an EMBL/GenBank/DDBJ whole genome shotgun (WGS) entry which is preliminary data.</text>
</comment>
<proteinExistence type="predicted"/>
<gene>
    <name evidence="2" type="ORF">PoB_006394500</name>
</gene>